<dbReference type="Proteomes" id="UP000288227">
    <property type="component" value="Unassembled WGS sequence"/>
</dbReference>
<dbReference type="AlphaFoldDB" id="A0A401UB15"/>
<feature type="domain" description="Putative restriction endonuclease" evidence="1">
    <location>
        <begin position="15"/>
        <end position="180"/>
    </location>
</feature>
<sequence>MKTLTIDNSKVWTVEDYLLLGEMSTPCQLIDGDLIMSPAPTPNHQRISRRIFNFLSKFAQELDEVFYAPIDLYIDKKNVLQPDLLFISKENKDIITHRGIEGVPDLIVEIISPSNIFTDRNKKKKIYQQIGVKEFWIVDPANKTLEIYSKSQTDLDTPSLFLVGEGEVRSAVLPELSFNLQDIF</sequence>
<keyword evidence="2" id="KW-0255">Endonuclease</keyword>
<dbReference type="Pfam" id="PF05685">
    <property type="entry name" value="Uma2"/>
    <property type="match status" value="1"/>
</dbReference>
<dbReference type="InterPro" id="IPR011335">
    <property type="entry name" value="Restrct_endonuc-II-like"/>
</dbReference>
<dbReference type="Gene3D" id="3.90.1570.10">
    <property type="entry name" value="tt1808, chain A"/>
    <property type="match status" value="1"/>
</dbReference>
<name>A0A401UB15_9BACT</name>
<dbReference type="GO" id="GO:0004519">
    <property type="term" value="F:endonuclease activity"/>
    <property type="evidence" value="ECO:0007669"/>
    <property type="project" value="UniProtKB-KW"/>
</dbReference>
<keyword evidence="2" id="KW-0378">Hydrolase</keyword>
<dbReference type="PANTHER" id="PTHR34107:SF4">
    <property type="entry name" value="SLL1222 PROTEIN"/>
    <property type="match status" value="1"/>
</dbReference>
<proteinExistence type="predicted"/>
<dbReference type="InterPro" id="IPR012296">
    <property type="entry name" value="Nuclease_put_TT1808"/>
</dbReference>
<evidence type="ECO:0000313" key="2">
    <source>
        <dbReference type="EMBL" id="GCC52079.1"/>
    </source>
</evidence>
<dbReference type="PANTHER" id="PTHR34107">
    <property type="entry name" value="SLL0198 PROTEIN-RELATED"/>
    <property type="match status" value="1"/>
</dbReference>
<dbReference type="EMBL" id="BHXQ01000004">
    <property type="protein sequence ID" value="GCC52079.1"/>
    <property type="molecule type" value="Genomic_DNA"/>
</dbReference>
<accession>A0A401UB15</accession>
<organism evidence="2 3">
    <name type="scientific">Chryseotalea sanaruensis</name>
    <dbReference type="NCBI Taxonomy" id="2482724"/>
    <lineage>
        <taxon>Bacteria</taxon>
        <taxon>Pseudomonadati</taxon>
        <taxon>Bacteroidota</taxon>
        <taxon>Cytophagia</taxon>
        <taxon>Cytophagales</taxon>
        <taxon>Chryseotaleaceae</taxon>
        <taxon>Chryseotalea</taxon>
    </lineage>
</organism>
<comment type="caution">
    <text evidence="2">The sequence shown here is derived from an EMBL/GenBank/DDBJ whole genome shotgun (WGS) entry which is preliminary data.</text>
</comment>
<dbReference type="OrthoDB" id="9808428at2"/>
<keyword evidence="3" id="KW-1185">Reference proteome</keyword>
<gene>
    <name evidence="2" type="ORF">SanaruYs_23110</name>
</gene>
<evidence type="ECO:0000313" key="3">
    <source>
        <dbReference type="Proteomes" id="UP000288227"/>
    </source>
</evidence>
<evidence type="ECO:0000259" key="1">
    <source>
        <dbReference type="Pfam" id="PF05685"/>
    </source>
</evidence>
<dbReference type="InterPro" id="IPR008538">
    <property type="entry name" value="Uma2"/>
</dbReference>
<dbReference type="RefSeq" id="WP_127122727.1">
    <property type="nucleotide sequence ID" value="NZ_BHXQ01000004.1"/>
</dbReference>
<dbReference type="SUPFAM" id="SSF52980">
    <property type="entry name" value="Restriction endonuclease-like"/>
    <property type="match status" value="1"/>
</dbReference>
<protein>
    <submittedName>
        <fullName evidence="2">Uma2 family endonuclease</fullName>
    </submittedName>
</protein>
<reference evidence="2 3" key="1">
    <citation type="submission" date="2018-11" db="EMBL/GenBank/DDBJ databases">
        <title>Chryseotalea sanarue gen. nov., sp., nov., a member of the family Cytophagaceae, isolated from a brackish lake in Hamamatsu Japan.</title>
        <authorList>
            <person name="Maejima Y."/>
            <person name="Iino T."/>
            <person name="Muraguchi Y."/>
            <person name="Fukuda K."/>
            <person name="Ohkuma M."/>
            <person name="Moriuchi R."/>
            <person name="Dohra H."/>
            <person name="Kimbara K."/>
            <person name="Shintani M."/>
        </authorList>
    </citation>
    <scope>NUCLEOTIDE SEQUENCE [LARGE SCALE GENOMIC DNA]</scope>
    <source>
        <strain evidence="2 3">Ys</strain>
    </source>
</reference>
<dbReference type="CDD" id="cd06260">
    <property type="entry name" value="DUF820-like"/>
    <property type="match status" value="1"/>
</dbReference>
<keyword evidence="2" id="KW-0540">Nuclease</keyword>